<dbReference type="Proteomes" id="UP000186040">
    <property type="component" value="Unassembled WGS sequence"/>
</dbReference>
<feature type="transmembrane region" description="Helical" evidence="7">
    <location>
        <begin position="125"/>
        <end position="147"/>
    </location>
</feature>
<dbReference type="SUPFAM" id="SSF103473">
    <property type="entry name" value="MFS general substrate transporter"/>
    <property type="match status" value="1"/>
</dbReference>
<keyword evidence="2" id="KW-0813">Transport</keyword>
<dbReference type="InterPro" id="IPR011701">
    <property type="entry name" value="MFS"/>
</dbReference>
<dbReference type="InterPro" id="IPR036259">
    <property type="entry name" value="MFS_trans_sf"/>
</dbReference>
<dbReference type="EMBL" id="MKQR01000017">
    <property type="protein sequence ID" value="OLR92290.1"/>
    <property type="molecule type" value="Genomic_DNA"/>
</dbReference>
<keyword evidence="5 7" id="KW-0472">Membrane</keyword>
<feature type="transmembrane region" description="Helical" evidence="7">
    <location>
        <begin position="384"/>
        <end position="401"/>
    </location>
</feature>
<feature type="transmembrane region" description="Helical" evidence="7">
    <location>
        <begin position="211"/>
        <end position="229"/>
    </location>
</feature>
<dbReference type="PANTHER" id="PTHR42718">
    <property type="entry name" value="MAJOR FACILITATOR SUPERFAMILY MULTIDRUG TRANSPORTER MFSC"/>
    <property type="match status" value="1"/>
</dbReference>
<dbReference type="PROSITE" id="PS50850">
    <property type="entry name" value="MFS"/>
    <property type="match status" value="1"/>
</dbReference>
<feature type="transmembrane region" description="Helical" evidence="7">
    <location>
        <begin position="183"/>
        <end position="205"/>
    </location>
</feature>
<protein>
    <recommendedName>
        <fullName evidence="9">Major facilitator superfamily (MFS) profile domain-containing protein</fullName>
    </recommendedName>
</protein>
<feature type="transmembrane region" description="Helical" evidence="7">
    <location>
        <begin position="284"/>
        <end position="302"/>
    </location>
</feature>
<reference evidence="10 11" key="1">
    <citation type="submission" date="2016-10" db="EMBL/GenBank/DDBJ databases">
        <title>The Draft Genome Sequence of Actinokineospora bangkokensis 44EHWT reveals the biosynthetic pathway of antifungal compounds Thailandins with unusual extender unit butylmalonyl-CoA.</title>
        <authorList>
            <person name="Greule A."/>
            <person name="Intra B."/>
            <person name="Flemming S."/>
            <person name="Rommel M.G."/>
            <person name="Panbangred W."/>
            <person name="Bechthold A."/>
        </authorList>
    </citation>
    <scope>NUCLEOTIDE SEQUENCE [LARGE SCALE GENOMIC DNA]</scope>
    <source>
        <strain evidence="10 11">44EHW</strain>
    </source>
</reference>
<organism evidence="10 11">
    <name type="scientific">Actinokineospora bangkokensis</name>
    <dbReference type="NCBI Taxonomy" id="1193682"/>
    <lineage>
        <taxon>Bacteria</taxon>
        <taxon>Bacillati</taxon>
        <taxon>Actinomycetota</taxon>
        <taxon>Actinomycetes</taxon>
        <taxon>Pseudonocardiales</taxon>
        <taxon>Pseudonocardiaceae</taxon>
        <taxon>Actinokineospora</taxon>
    </lineage>
</organism>
<feature type="chain" id="PRO_5012232302" description="Major facilitator superfamily (MFS) profile domain-containing protein" evidence="8">
    <location>
        <begin position="22"/>
        <end position="460"/>
    </location>
</feature>
<evidence type="ECO:0000313" key="10">
    <source>
        <dbReference type="EMBL" id="OLR92290.1"/>
    </source>
</evidence>
<feature type="domain" description="Major facilitator superfamily (MFS) profile" evidence="9">
    <location>
        <begin position="1"/>
        <end position="436"/>
    </location>
</feature>
<keyword evidence="3 7" id="KW-0812">Transmembrane</keyword>
<evidence type="ECO:0000256" key="2">
    <source>
        <dbReference type="ARBA" id="ARBA00022448"/>
    </source>
</evidence>
<feature type="region of interest" description="Disordered" evidence="6">
    <location>
        <begin position="436"/>
        <end position="460"/>
    </location>
</feature>
<name>A0A1Q9LJU8_9PSEU</name>
<evidence type="ECO:0000256" key="8">
    <source>
        <dbReference type="SAM" id="SignalP"/>
    </source>
</evidence>
<evidence type="ECO:0000256" key="3">
    <source>
        <dbReference type="ARBA" id="ARBA00022692"/>
    </source>
</evidence>
<dbReference type="CDD" id="cd17321">
    <property type="entry name" value="MFS_MMR_MDR_like"/>
    <property type="match status" value="1"/>
</dbReference>
<comment type="caution">
    <text evidence="10">The sequence shown here is derived from an EMBL/GenBank/DDBJ whole genome shotgun (WGS) entry which is preliminary data.</text>
</comment>
<feature type="compositionally biased region" description="Basic and acidic residues" evidence="6">
    <location>
        <begin position="450"/>
        <end position="460"/>
    </location>
</feature>
<evidence type="ECO:0000256" key="6">
    <source>
        <dbReference type="SAM" id="MobiDB-lite"/>
    </source>
</evidence>
<sequence length="460" mass="46671">MLITIASIAFLSSADNSVVSAAAPSVAAEMGLGTAGTQAITVAYLLPFAGLMMAAGSVVDRHGERAMLRLGIFGFTVGTIVAGTARGFELLLAGRVVQGLAAAILVPATLSLVRTRLAPDDRPKAAATWTIALASALALGPALGGAVTAAVHWSWVFWGFLPFLGFSWLVVPRQGPRSTAAGTDVVSTTLAATAMLAVTGALLVLADTPEWTAPLAATAALALVGFRMRDRRSRNPVLPAVLLGNPVFRSALVIQTLWGLGVTGVTVVTPLVHQRWLGLDPATASLPLVAVALALVGTAPVVPRVLARYGPTRTVGGGMLIVAIGLVLVAAVNGSTEVLPRLPGLVLIGFGSAFTVPLTTTALDVVDDSMAGVASGILSAAREFAGALGVAVTTALIGAVADGPALATGYTRTLLAAAALQVVAVLLSPRLTPYLSPRHKSNQRSAPAAGKRDGDRAPVR</sequence>
<feature type="transmembrane region" description="Helical" evidence="7">
    <location>
        <begin position="413"/>
        <end position="431"/>
    </location>
</feature>
<dbReference type="GO" id="GO:0022857">
    <property type="term" value="F:transmembrane transporter activity"/>
    <property type="evidence" value="ECO:0007669"/>
    <property type="project" value="InterPro"/>
</dbReference>
<evidence type="ECO:0000259" key="9">
    <source>
        <dbReference type="PROSITE" id="PS50850"/>
    </source>
</evidence>
<comment type="subcellular location">
    <subcellularLocation>
        <location evidence="1">Cell membrane</location>
        <topology evidence="1">Multi-pass membrane protein</topology>
    </subcellularLocation>
</comment>
<dbReference type="Pfam" id="PF07690">
    <property type="entry name" value="MFS_1"/>
    <property type="match status" value="1"/>
</dbReference>
<dbReference type="InterPro" id="IPR020846">
    <property type="entry name" value="MFS_dom"/>
</dbReference>
<dbReference type="Gene3D" id="1.20.1250.20">
    <property type="entry name" value="MFS general substrate transporter like domains"/>
    <property type="match status" value="1"/>
</dbReference>
<evidence type="ECO:0000313" key="11">
    <source>
        <dbReference type="Proteomes" id="UP000186040"/>
    </source>
</evidence>
<feature type="transmembrane region" description="Helical" evidence="7">
    <location>
        <begin position="344"/>
        <end position="363"/>
    </location>
</feature>
<dbReference type="STRING" id="1193682.BJP25_22305"/>
<dbReference type="Gene3D" id="1.20.1720.10">
    <property type="entry name" value="Multidrug resistance protein D"/>
    <property type="match status" value="1"/>
</dbReference>
<proteinExistence type="predicted"/>
<evidence type="ECO:0000256" key="1">
    <source>
        <dbReference type="ARBA" id="ARBA00004651"/>
    </source>
</evidence>
<keyword evidence="11" id="KW-1185">Reference proteome</keyword>
<dbReference type="AlphaFoldDB" id="A0A1Q9LJU8"/>
<dbReference type="PANTHER" id="PTHR42718:SF9">
    <property type="entry name" value="MAJOR FACILITATOR SUPERFAMILY MULTIDRUG TRANSPORTER MFSC"/>
    <property type="match status" value="1"/>
</dbReference>
<accession>A0A1Q9LJU8</accession>
<keyword evidence="4 7" id="KW-1133">Transmembrane helix</keyword>
<gene>
    <name evidence="10" type="ORF">BJP25_22305</name>
</gene>
<evidence type="ECO:0000256" key="5">
    <source>
        <dbReference type="ARBA" id="ARBA00023136"/>
    </source>
</evidence>
<feature type="transmembrane region" description="Helical" evidence="7">
    <location>
        <begin position="91"/>
        <end position="113"/>
    </location>
</feature>
<feature type="signal peptide" evidence="8">
    <location>
        <begin position="1"/>
        <end position="21"/>
    </location>
</feature>
<feature type="transmembrane region" description="Helical" evidence="7">
    <location>
        <begin position="314"/>
        <end position="332"/>
    </location>
</feature>
<feature type="transmembrane region" description="Helical" evidence="7">
    <location>
        <begin position="153"/>
        <end position="171"/>
    </location>
</feature>
<evidence type="ECO:0000256" key="7">
    <source>
        <dbReference type="SAM" id="Phobius"/>
    </source>
</evidence>
<feature type="transmembrane region" description="Helical" evidence="7">
    <location>
        <begin position="66"/>
        <end position="85"/>
    </location>
</feature>
<keyword evidence="8" id="KW-0732">Signal</keyword>
<dbReference type="GO" id="GO:0005886">
    <property type="term" value="C:plasma membrane"/>
    <property type="evidence" value="ECO:0007669"/>
    <property type="project" value="UniProtKB-SubCell"/>
</dbReference>
<feature type="transmembrane region" description="Helical" evidence="7">
    <location>
        <begin position="37"/>
        <end position="59"/>
    </location>
</feature>
<evidence type="ECO:0000256" key="4">
    <source>
        <dbReference type="ARBA" id="ARBA00022989"/>
    </source>
</evidence>
<feature type="transmembrane region" description="Helical" evidence="7">
    <location>
        <begin position="250"/>
        <end position="272"/>
    </location>
</feature>